<keyword evidence="2" id="KW-1185">Reference proteome</keyword>
<evidence type="ECO:0000313" key="2">
    <source>
        <dbReference type="Proteomes" id="UP000499080"/>
    </source>
</evidence>
<dbReference type="OrthoDB" id="5326588at2759"/>
<sequence>MSTIVIGNVPIRNRPNIITNMESCFPAMLILWLGREFYRGKYGMTGSSQAWSLDLGDKSGDLGDKSMIPENATLFSISLLGKKYTRMHEKTPCDVTACRR</sequence>
<dbReference type="Proteomes" id="UP000499080">
    <property type="component" value="Unassembled WGS sequence"/>
</dbReference>
<organism evidence="1 2">
    <name type="scientific">Araneus ventricosus</name>
    <name type="common">Orbweaver spider</name>
    <name type="synonym">Epeira ventricosa</name>
    <dbReference type="NCBI Taxonomy" id="182803"/>
    <lineage>
        <taxon>Eukaryota</taxon>
        <taxon>Metazoa</taxon>
        <taxon>Ecdysozoa</taxon>
        <taxon>Arthropoda</taxon>
        <taxon>Chelicerata</taxon>
        <taxon>Arachnida</taxon>
        <taxon>Araneae</taxon>
        <taxon>Araneomorphae</taxon>
        <taxon>Entelegynae</taxon>
        <taxon>Araneoidea</taxon>
        <taxon>Araneidae</taxon>
        <taxon>Araneus</taxon>
    </lineage>
</organism>
<gene>
    <name evidence="1" type="ORF">AVEN_108497_1</name>
</gene>
<reference evidence="1 2" key="1">
    <citation type="journal article" date="2019" name="Sci. Rep.">
        <title>Orb-weaving spider Araneus ventricosus genome elucidates the spidroin gene catalogue.</title>
        <authorList>
            <person name="Kono N."/>
            <person name="Nakamura H."/>
            <person name="Ohtoshi R."/>
            <person name="Moran D.A.P."/>
            <person name="Shinohara A."/>
            <person name="Yoshida Y."/>
            <person name="Fujiwara M."/>
            <person name="Mori M."/>
            <person name="Tomita M."/>
            <person name="Arakawa K."/>
        </authorList>
    </citation>
    <scope>NUCLEOTIDE SEQUENCE [LARGE SCALE GENOMIC DNA]</scope>
</reference>
<dbReference type="EMBL" id="BGPR01169910">
    <property type="protein sequence ID" value="GBM27173.1"/>
    <property type="molecule type" value="Genomic_DNA"/>
</dbReference>
<comment type="caution">
    <text evidence="1">The sequence shown here is derived from an EMBL/GenBank/DDBJ whole genome shotgun (WGS) entry which is preliminary data.</text>
</comment>
<protein>
    <submittedName>
        <fullName evidence="1">Uncharacterized protein</fullName>
    </submittedName>
</protein>
<evidence type="ECO:0000313" key="1">
    <source>
        <dbReference type="EMBL" id="GBM27173.1"/>
    </source>
</evidence>
<dbReference type="AlphaFoldDB" id="A0A4Y2EDG4"/>
<name>A0A4Y2EDG4_ARAVE</name>
<proteinExistence type="predicted"/>
<accession>A0A4Y2EDG4</accession>